<dbReference type="RefSeq" id="WP_090378273.1">
    <property type="nucleotide sequence ID" value="NZ_FNSC01000001.1"/>
</dbReference>
<reference evidence="5" key="1">
    <citation type="submission" date="2016-10" db="EMBL/GenBank/DDBJ databases">
        <authorList>
            <person name="Varghese N."/>
            <person name="Submissions S."/>
        </authorList>
    </citation>
    <scope>NUCLEOTIDE SEQUENCE [LARGE SCALE GENOMIC DNA]</scope>
    <source>
        <strain evidence="5">DSM 12111</strain>
    </source>
</reference>
<dbReference type="GO" id="GO:0006515">
    <property type="term" value="P:protein quality control for misfolded or incompletely synthesized proteins"/>
    <property type="evidence" value="ECO:0007669"/>
    <property type="project" value="TreeGrafter"/>
</dbReference>
<dbReference type="OrthoDB" id="9806592at2"/>
<keyword evidence="1 4" id="KW-0645">Protease</keyword>
<dbReference type="GO" id="GO:0009368">
    <property type="term" value="C:endopeptidase Clp complex"/>
    <property type="evidence" value="ECO:0007669"/>
    <property type="project" value="TreeGrafter"/>
</dbReference>
<evidence type="ECO:0000256" key="2">
    <source>
        <dbReference type="ARBA" id="ARBA00022801"/>
    </source>
</evidence>
<dbReference type="NCBIfam" id="NF045542">
    <property type="entry name" value="Clp_rel_HeadMat"/>
    <property type="match status" value="1"/>
</dbReference>
<evidence type="ECO:0000256" key="3">
    <source>
        <dbReference type="ARBA" id="ARBA00022825"/>
    </source>
</evidence>
<dbReference type="Proteomes" id="UP000242849">
    <property type="component" value="Unassembled WGS sequence"/>
</dbReference>
<dbReference type="GO" id="GO:0004176">
    <property type="term" value="F:ATP-dependent peptidase activity"/>
    <property type="evidence" value="ECO:0007669"/>
    <property type="project" value="TreeGrafter"/>
</dbReference>
<keyword evidence="2" id="KW-0378">Hydrolase</keyword>
<dbReference type="STRING" id="53406.SAMN05421553_1355"/>
<dbReference type="SUPFAM" id="SSF52096">
    <property type="entry name" value="ClpP/crotonase"/>
    <property type="match status" value="1"/>
</dbReference>
<dbReference type="Gene3D" id="3.90.226.10">
    <property type="entry name" value="2-enoyl-CoA Hydratase, Chain A, domain 1"/>
    <property type="match status" value="1"/>
</dbReference>
<dbReference type="PANTHER" id="PTHR10381">
    <property type="entry name" value="ATP-DEPENDENT CLP PROTEASE PROTEOLYTIC SUBUNIT"/>
    <property type="match status" value="1"/>
</dbReference>
<evidence type="ECO:0000313" key="4">
    <source>
        <dbReference type="EMBL" id="SEC73499.1"/>
    </source>
</evidence>
<evidence type="ECO:0000313" key="5">
    <source>
        <dbReference type="Proteomes" id="UP000242849"/>
    </source>
</evidence>
<dbReference type="PANTHER" id="PTHR10381:SF70">
    <property type="entry name" value="ATP-DEPENDENT CLP PROTEASE PROTEOLYTIC SUBUNIT"/>
    <property type="match status" value="1"/>
</dbReference>
<dbReference type="EMBL" id="FNSC01000001">
    <property type="protein sequence ID" value="SEC73499.1"/>
    <property type="molecule type" value="Genomic_DNA"/>
</dbReference>
<dbReference type="GO" id="GO:0004252">
    <property type="term" value="F:serine-type endopeptidase activity"/>
    <property type="evidence" value="ECO:0007669"/>
    <property type="project" value="TreeGrafter"/>
</dbReference>
<sequence length="236" mass="25786">MKLLQLFQSNQKAKRDFRIVNEGGEATIYIYDIIGEDWYGGVAAKDFVMQLTALDVEVIHLRINSPGGDVFEARAMATALKQHSAKVIAHIDGQAVSAATYVALAADEVEIAAGGFFMIHNAWTIQMGNASEFRSAAVLLDKVDASISADYEQKTGKSAEEIAKLMAATTWMTAEEALAEGFVDRITEDKKAAKNHWNLAAYGNAPKALTEPEEPEPQVDREALERRLSLLEKIAA</sequence>
<dbReference type="Pfam" id="PF00574">
    <property type="entry name" value="CLP_protease"/>
    <property type="match status" value="1"/>
</dbReference>
<name>A0A1H4UXF2_PSEAG</name>
<keyword evidence="5" id="KW-1185">Reference proteome</keyword>
<dbReference type="AlphaFoldDB" id="A0A1H4UXF2"/>
<organism evidence="4 5">
    <name type="scientific">Pseudomonas anguilliseptica</name>
    <dbReference type="NCBI Taxonomy" id="53406"/>
    <lineage>
        <taxon>Bacteria</taxon>
        <taxon>Pseudomonadati</taxon>
        <taxon>Pseudomonadota</taxon>
        <taxon>Gammaproteobacteria</taxon>
        <taxon>Pseudomonadales</taxon>
        <taxon>Pseudomonadaceae</taxon>
        <taxon>Pseudomonas</taxon>
    </lineage>
</organism>
<protein>
    <submittedName>
        <fullName evidence="4">ATP-dependent protease ClpP, protease subunit</fullName>
    </submittedName>
</protein>
<gene>
    <name evidence="4" type="ORF">SAMN05421553_1355</name>
</gene>
<proteinExistence type="predicted"/>
<accession>A0A1H4UXF2</accession>
<dbReference type="InterPro" id="IPR023562">
    <property type="entry name" value="ClpP/TepA"/>
</dbReference>
<keyword evidence="3" id="KW-0720">Serine protease</keyword>
<dbReference type="GO" id="GO:0051117">
    <property type="term" value="F:ATPase binding"/>
    <property type="evidence" value="ECO:0007669"/>
    <property type="project" value="TreeGrafter"/>
</dbReference>
<dbReference type="InterPro" id="IPR029045">
    <property type="entry name" value="ClpP/crotonase-like_dom_sf"/>
</dbReference>
<evidence type="ECO:0000256" key="1">
    <source>
        <dbReference type="ARBA" id="ARBA00022670"/>
    </source>
</evidence>
<dbReference type="CDD" id="cd07016">
    <property type="entry name" value="S14_ClpP_1"/>
    <property type="match status" value="1"/>
</dbReference>